<evidence type="ECO:0000313" key="3">
    <source>
        <dbReference type="Proteomes" id="UP000501240"/>
    </source>
</evidence>
<evidence type="ECO:0000256" key="1">
    <source>
        <dbReference type="SAM" id="MobiDB-lite"/>
    </source>
</evidence>
<dbReference type="Proteomes" id="UP000501240">
    <property type="component" value="Chromosome"/>
</dbReference>
<dbReference type="EMBL" id="CP053892">
    <property type="protein sequence ID" value="QKG21079.1"/>
    <property type="molecule type" value="Genomic_DNA"/>
</dbReference>
<evidence type="ECO:0000313" key="2">
    <source>
        <dbReference type="EMBL" id="QKG21079.1"/>
    </source>
</evidence>
<proteinExistence type="predicted"/>
<name>A0A7D3VS44_ACTVE</name>
<keyword evidence="3" id="KW-1185">Reference proteome</keyword>
<reference evidence="2 3" key="1">
    <citation type="submission" date="2020-05" db="EMBL/GenBank/DDBJ databases">
        <title>Actinomadura verrucosospora NRRL-B18236 (PFL_A860) Genome sequencing and assembly.</title>
        <authorList>
            <person name="Samborskyy M."/>
        </authorList>
    </citation>
    <scope>NUCLEOTIDE SEQUENCE [LARGE SCALE GENOMIC DNA]</scope>
    <source>
        <strain evidence="2 3">NRRL:B18236</strain>
    </source>
</reference>
<feature type="compositionally biased region" description="Basic and acidic residues" evidence="1">
    <location>
        <begin position="18"/>
        <end position="30"/>
    </location>
</feature>
<sequence length="30" mass="3307">MTYKGREGGTGPSQDVWRCSRDGEFRTAAS</sequence>
<gene>
    <name evidence="2" type="ORF">ACTIVE_2717</name>
</gene>
<organism evidence="2 3">
    <name type="scientific">Actinomadura verrucosospora</name>
    <dbReference type="NCBI Taxonomy" id="46165"/>
    <lineage>
        <taxon>Bacteria</taxon>
        <taxon>Bacillati</taxon>
        <taxon>Actinomycetota</taxon>
        <taxon>Actinomycetes</taxon>
        <taxon>Streptosporangiales</taxon>
        <taxon>Thermomonosporaceae</taxon>
        <taxon>Actinomadura</taxon>
    </lineage>
</organism>
<accession>A0A7D3VS44</accession>
<dbReference type="AlphaFoldDB" id="A0A7D3VS44"/>
<feature type="region of interest" description="Disordered" evidence="1">
    <location>
        <begin position="1"/>
        <end position="30"/>
    </location>
</feature>
<protein>
    <submittedName>
        <fullName evidence="2">Uncharacterized protein</fullName>
    </submittedName>
</protein>